<proteinExistence type="predicted"/>
<organism evidence="1 2">
    <name type="scientific">Nitrosospira multiformis</name>
    <dbReference type="NCBI Taxonomy" id="1231"/>
    <lineage>
        <taxon>Bacteria</taxon>
        <taxon>Pseudomonadati</taxon>
        <taxon>Pseudomonadota</taxon>
        <taxon>Betaproteobacteria</taxon>
        <taxon>Nitrosomonadales</taxon>
        <taxon>Nitrosomonadaceae</taxon>
        <taxon>Nitrosospira</taxon>
    </lineage>
</organism>
<protein>
    <submittedName>
        <fullName evidence="1">Uncharacterized protein</fullName>
    </submittedName>
</protein>
<dbReference type="EMBL" id="FOHI01000003">
    <property type="protein sequence ID" value="SET08482.1"/>
    <property type="molecule type" value="Genomic_DNA"/>
</dbReference>
<evidence type="ECO:0000313" key="1">
    <source>
        <dbReference type="EMBL" id="SET08482.1"/>
    </source>
</evidence>
<sequence length="276" mass="30756">MSLLRRNWISTFLSPHRVELVHLRRHIKSAQAEKQVAACEGADEGTAWGAALAQLKRMLPAGTGAEIHILLSNHFVRYAVIPPQSRIETPAELQAYAAFQMREIYGERTGGWELITSSWDPATGAVCAAIERGFLQELEELAASQRMKLKYVEPYFTSVFDHWHDRFGKGRAWFALVETGRLCLALLEGGAWLRILNQRILDDVEEELLVALEREALLFSGPAGTSGQVCLFAPEHPGLTLPEGSGWQIVPLEDKTRPAPAHYPFNNMTRTATPDA</sequence>
<dbReference type="RefSeq" id="WP_074705957.1">
    <property type="nucleotide sequence ID" value="NZ_FOHI01000003.1"/>
</dbReference>
<dbReference type="AlphaFoldDB" id="A0A1I0BNE1"/>
<evidence type="ECO:0000313" key="2">
    <source>
        <dbReference type="Proteomes" id="UP000183339"/>
    </source>
</evidence>
<name>A0A1I0BNE1_9PROT</name>
<reference evidence="1 2" key="1">
    <citation type="submission" date="2016-10" db="EMBL/GenBank/DDBJ databases">
        <authorList>
            <person name="de Groot N.N."/>
        </authorList>
    </citation>
    <scope>NUCLEOTIDE SEQUENCE [LARGE SCALE GENOMIC DNA]</scope>
    <source>
        <strain evidence="1 2">Nl7</strain>
    </source>
</reference>
<accession>A0A1I0BNE1</accession>
<gene>
    <name evidence="1" type="ORF">SAMN05216412_10387</name>
</gene>
<dbReference type="Proteomes" id="UP000183339">
    <property type="component" value="Unassembled WGS sequence"/>
</dbReference>